<accession>A0A1H0Q0Q6</accession>
<organism evidence="13 14">
    <name type="scientific">Litchfieldia salsa</name>
    <dbReference type="NCBI Taxonomy" id="930152"/>
    <lineage>
        <taxon>Bacteria</taxon>
        <taxon>Bacillati</taxon>
        <taxon>Bacillota</taxon>
        <taxon>Bacilli</taxon>
        <taxon>Bacillales</taxon>
        <taxon>Bacillaceae</taxon>
        <taxon>Litchfieldia</taxon>
    </lineage>
</organism>
<evidence type="ECO:0000256" key="8">
    <source>
        <dbReference type="ARBA" id="ARBA00029447"/>
    </source>
</evidence>
<dbReference type="PANTHER" id="PTHR32089">
    <property type="entry name" value="METHYL-ACCEPTING CHEMOTAXIS PROTEIN MCPB"/>
    <property type="match status" value="1"/>
</dbReference>
<dbReference type="CDD" id="cd11386">
    <property type="entry name" value="MCP_signal"/>
    <property type="match status" value="1"/>
</dbReference>
<evidence type="ECO:0000256" key="1">
    <source>
        <dbReference type="ARBA" id="ARBA00004651"/>
    </source>
</evidence>
<feature type="domain" description="HAMP" evidence="12">
    <location>
        <begin position="299"/>
        <end position="353"/>
    </location>
</feature>
<gene>
    <name evidence="13" type="ORF">SAMN05216565_101533</name>
</gene>
<dbReference type="InterPro" id="IPR004089">
    <property type="entry name" value="MCPsignal_dom"/>
</dbReference>
<dbReference type="Gene3D" id="3.30.450.20">
    <property type="entry name" value="PAS domain"/>
    <property type="match status" value="1"/>
</dbReference>
<evidence type="ECO:0000256" key="9">
    <source>
        <dbReference type="PROSITE-ProRule" id="PRU00284"/>
    </source>
</evidence>
<keyword evidence="2" id="KW-1003">Cell membrane</keyword>
<evidence type="ECO:0000313" key="14">
    <source>
        <dbReference type="Proteomes" id="UP000199159"/>
    </source>
</evidence>
<evidence type="ECO:0000256" key="10">
    <source>
        <dbReference type="SAM" id="Phobius"/>
    </source>
</evidence>
<dbReference type="SMART" id="SM00304">
    <property type="entry name" value="HAMP"/>
    <property type="match status" value="1"/>
</dbReference>
<dbReference type="InterPro" id="IPR003660">
    <property type="entry name" value="HAMP_dom"/>
</dbReference>
<dbReference type="PROSITE" id="PS50111">
    <property type="entry name" value="CHEMOTAXIS_TRANSDUC_2"/>
    <property type="match status" value="1"/>
</dbReference>
<evidence type="ECO:0000256" key="7">
    <source>
        <dbReference type="ARBA" id="ARBA00023224"/>
    </source>
</evidence>
<evidence type="ECO:0000259" key="12">
    <source>
        <dbReference type="PROSITE" id="PS50885"/>
    </source>
</evidence>
<evidence type="ECO:0000256" key="5">
    <source>
        <dbReference type="ARBA" id="ARBA00022989"/>
    </source>
</evidence>
<name>A0A1H0Q0Q6_9BACI</name>
<keyword evidence="7 9" id="KW-0807">Transducer</keyword>
<dbReference type="Pfam" id="PF00672">
    <property type="entry name" value="HAMP"/>
    <property type="match status" value="1"/>
</dbReference>
<dbReference type="Pfam" id="PF02743">
    <property type="entry name" value="dCache_1"/>
    <property type="match status" value="1"/>
</dbReference>
<dbReference type="PANTHER" id="PTHR32089:SF112">
    <property type="entry name" value="LYSOZYME-LIKE PROTEIN-RELATED"/>
    <property type="match status" value="1"/>
</dbReference>
<dbReference type="GO" id="GO:0005886">
    <property type="term" value="C:plasma membrane"/>
    <property type="evidence" value="ECO:0007669"/>
    <property type="project" value="UniProtKB-SubCell"/>
</dbReference>
<evidence type="ECO:0000256" key="3">
    <source>
        <dbReference type="ARBA" id="ARBA00022500"/>
    </source>
</evidence>
<protein>
    <submittedName>
        <fullName evidence="13">Methyl-accepting chemotaxis sensory transducer with Cache sensor</fullName>
    </submittedName>
</protein>
<comment type="similarity">
    <text evidence="8">Belongs to the methyl-accepting chemotaxis (MCP) protein family.</text>
</comment>
<dbReference type="CDD" id="cd12912">
    <property type="entry name" value="PDC2_MCP_like"/>
    <property type="match status" value="1"/>
</dbReference>
<keyword evidence="4 10" id="KW-0812">Transmembrane</keyword>
<feature type="transmembrane region" description="Helical" evidence="10">
    <location>
        <begin position="275"/>
        <end position="297"/>
    </location>
</feature>
<evidence type="ECO:0000256" key="4">
    <source>
        <dbReference type="ARBA" id="ARBA00022692"/>
    </source>
</evidence>
<dbReference type="STRING" id="930152.SAMN05216565_101533"/>
<evidence type="ECO:0000256" key="2">
    <source>
        <dbReference type="ARBA" id="ARBA00022475"/>
    </source>
</evidence>
<dbReference type="Pfam" id="PF00015">
    <property type="entry name" value="MCPsignal"/>
    <property type="match status" value="1"/>
</dbReference>
<dbReference type="SUPFAM" id="SSF58104">
    <property type="entry name" value="Methyl-accepting chemotaxis protein (MCP) signaling domain"/>
    <property type="match status" value="1"/>
</dbReference>
<dbReference type="Proteomes" id="UP000199159">
    <property type="component" value="Unassembled WGS sequence"/>
</dbReference>
<dbReference type="GO" id="GO:0007165">
    <property type="term" value="P:signal transduction"/>
    <property type="evidence" value="ECO:0007669"/>
    <property type="project" value="UniProtKB-KW"/>
</dbReference>
<dbReference type="SMART" id="SM00283">
    <property type="entry name" value="MA"/>
    <property type="match status" value="1"/>
</dbReference>
<dbReference type="CDD" id="cd06225">
    <property type="entry name" value="HAMP"/>
    <property type="match status" value="1"/>
</dbReference>
<evidence type="ECO:0000256" key="6">
    <source>
        <dbReference type="ARBA" id="ARBA00023136"/>
    </source>
</evidence>
<feature type="transmembrane region" description="Helical" evidence="10">
    <location>
        <begin position="7"/>
        <end position="28"/>
    </location>
</feature>
<dbReference type="OrthoDB" id="9760371at2"/>
<reference evidence="14" key="1">
    <citation type="submission" date="2016-10" db="EMBL/GenBank/DDBJ databases">
        <authorList>
            <person name="Varghese N."/>
            <person name="Submissions S."/>
        </authorList>
    </citation>
    <scope>NUCLEOTIDE SEQUENCE [LARGE SCALE GENOMIC DNA]</scope>
    <source>
        <strain evidence="14">IBRC-M10078</strain>
    </source>
</reference>
<keyword evidence="3" id="KW-0145">Chemotaxis</keyword>
<feature type="domain" description="Methyl-accepting transducer" evidence="11">
    <location>
        <begin position="372"/>
        <end position="622"/>
    </location>
</feature>
<sequence>MRLVVKNTIVISLLITISTISISAFGYMKAKEFLYERFEEQAYSQLESVKANIDIWIQGKNETLEYIAEAEELKVADYVKADALSTRIAERIENPDSFAYMSADGFLYLGGNKIPAQEYEHYKGGMEELTKSYNPVPSATPSLNGAPIILTSSPVYNQNQEVVGVATSGHPIEGLIDIISSIKLGETGYVRVFTSDGTIVAGENKEDTLTKNISDYENSELDQLVEKSISGQTGVIETKVGSENSLVFYSKANEMDWGIMISVPTSEAYADANSLLNYFIMITVAFILLGAVLIYFINLRSLKPIKEVTYKIEELAHNEGDLTKRLRINRKDEVGKLANSFNNLLDTLQVLIGDIAKKGEVVAENTTVLSEHAEEMVQLSGVVTQNVQVAAEISNEQEKGNHRNLESINEITQSVSEIKDHSSLVAEKTNKSYLEVGKVNEEVISLLSQMSDTQDSVRHSSEIVKNLGNRSSEISNIVGMITGISAQTNLLALNASIEAARAGEHGKGFAVVANEVRKLAEESAQSAKQISELVKEIQTETSNAVHKMEVGTKQFGTGMEKLKEVNGSLHDVYQSSKESTKEVDKIFIEIENLLSKVEDVERVINDNSHKTQESTKYIHEVASSSEEQLSSIQDITASIEQTAQFAEELKQLLNRFKI</sequence>
<dbReference type="InterPro" id="IPR033479">
    <property type="entry name" value="dCache_1"/>
</dbReference>
<evidence type="ECO:0000259" key="11">
    <source>
        <dbReference type="PROSITE" id="PS50111"/>
    </source>
</evidence>
<dbReference type="AlphaFoldDB" id="A0A1H0Q0Q6"/>
<evidence type="ECO:0000313" key="13">
    <source>
        <dbReference type="EMBL" id="SDP10595.1"/>
    </source>
</evidence>
<dbReference type="Gene3D" id="6.10.340.10">
    <property type="match status" value="1"/>
</dbReference>
<dbReference type="Gene3D" id="1.10.287.950">
    <property type="entry name" value="Methyl-accepting chemotaxis protein"/>
    <property type="match status" value="1"/>
</dbReference>
<comment type="subcellular location">
    <subcellularLocation>
        <location evidence="1">Cell membrane</location>
        <topology evidence="1">Multi-pass membrane protein</topology>
    </subcellularLocation>
</comment>
<dbReference type="GO" id="GO:0006935">
    <property type="term" value="P:chemotaxis"/>
    <property type="evidence" value="ECO:0007669"/>
    <property type="project" value="UniProtKB-KW"/>
</dbReference>
<dbReference type="PROSITE" id="PS50885">
    <property type="entry name" value="HAMP"/>
    <property type="match status" value="1"/>
</dbReference>
<keyword evidence="6 10" id="KW-0472">Membrane</keyword>
<keyword evidence="5 10" id="KW-1133">Transmembrane helix</keyword>
<dbReference type="RefSeq" id="WP_090849626.1">
    <property type="nucleotide sequence ID" value="NZ_FNJU01000001.1"/>
</dbReference>
<proteinExistence type="inferred from homology"/>
<keyword evidence="14" id="KW-1185">Reference proteome</keyword>
<dbReference type="EMBL" id="FNJU01000001">
    <property type="protein sequence ID" value="SDP10595.1"/>
    <property type="molecule type" value="Genomic_DNA"/>
</dbReference>